<feature type="compositionally biased region" description="Basic and acidic residues" evidence="1">
    <location>
        <begin position="152"/>
        <end position="173"/>
    </location>
</feature>
<feature type="transmembrane region" description="Helical" evidence="2">
    <location>
        <begin position="115"/>
        <end position="134"/>
    </location>
</feature>
<keyword evidence="2" id="KW-0812">Transmembrane</keyword>
<organism evidence="3 4">
    <name type="scientific">Pseudonocardia adelaidensis</name>
    <dbReference type="NCBI Taxonomy" id="648754"/>
    <lineage>
        <taxon>Bacteria</taxon>
        <taxon>Bacillati</taxon>
        <taxon>Actinomycetota</taxon>
        <taxon>Actinomycetes</taxon>
        <taxon>Pseudonocardiales</taxon>
        <taxon>Pseudonocardiaceae</taxon>
        <taxon>Pseudonocardia</taxon>
    </lineage>
</organism>
<evidence type="ECO:0000256" key="1">
    <source>
        <dbReference type="SAM" id="MobiDB-lite"/>
    </source>
</evidence>
<evidence type="ECO:0000256" key="2">
    <source>
        <dbReference type="SAM" id="Phobius"/>
    </source>
</evidence>
<evidence type="ECO:0008006" key="5">
    <source>
        <dbReference type="Google" id="ProtNLM"/>
    </source>
</evidence>
<keyword evidence="2" id="KW-0472">Membrane</keyword>
<gene>
    <name evidence="3" type="ORF">GCM10023320_26050</name>
</gene>
<dbReference type="InterPro" id="IPR019051">
    <property type="entry name" value="Trp_biosyn_TM_oprn/chp"/>
</dbReference>
<reference evidence="4" key="1">
    <citation type="journal article" date="2019" name="Int. J. Syst. Evol. Microbiol.">
        <title>The Global Catalogue of Microorganisms (GCM) 10K type strain sequencing project: providing services to taxonomists for standard genome sequencing and annotation.</title>
        <authorList>
            <consortium name="The Broad Institute Genomics Platform"/>
            <consortium name="The Broad Institute Genome Sequencing Center for Infectious Disease"/>
            <person name="Wu L."/>
            <person name="Ma J."/>
        </authorList>
    </citation>
    <scope>NUCLEOTIDE SEQUENCE [LARGE SCALE GENOMIC DNA]</scope>
    <source>
        <strain evidence="4">JCM 18302</strain>
    </source>
</reference>
<accession>A0ABP9NNL0</accession>
<evidence type="ECO:0000313" key="3">
    <source>
        <dbReference type="EMBL" id="GAA5119749.1"/>
    </source>
</evidence>
<comment type="caution">
    <text evidence="3">The sequence shown here is derived from an EMBL/GenBank/DDBJ whole genome shotgun (WGS) entry which is preliminary data.</text>
</comment>
<dbReference type="EMBL" id="BAABJO010000008">
    <property type="protein sequence ID" value="GAA5119749.1"/>
    <property type="molecule type" value="Genomic_DNA"/>
</dbReference>
<evidence type="ECO:0000313" key="4">
    <source>
        <dbReference type="Proteomes" id="UP001500804"/>
    </source>
</evidence>
<keyword evidence="4" id="KW-1185">Reference proteome</keyword>
<feature type="region of interest" description="Disordered" evidence="1">
    <location>
        <begin position="149"/>
        <end position="197"/>
    </location>
</feature>
<dbReference type="RefSeq" id="WP_345605225.1">
    <property type="nucleotide sequence ID" value="NZ_BAABJO010000008.1"/>
</dbReference>
<feature type="transmembrane region" description="Helical" evidence="2">
    <location>
        <begin position="53"/>
        <end position="75"/>
    </location>
</feature>
<feature type="transmembrane region" description="Helical" evidence="2">
    <location>
        <begin position="82"/>
        <end position="103"/>
    </location>
</feature>
<dbReference type="Proteomes" id="UP001500804">
    <property type="component" value="Unassembled WGS sequence"/>
</dbReference>
<protein>
    <recommendedName>
        <fullName evidence="5">Tryptophan-associated transmembrane protein</fullName>
    </recommendedName>
</protein>
<dbReference type="Pfam" id="PF09534">
    <property type="entry name" value="Trp_oprn_chp"/>
    <property type="match status" value="1"/>
</dbReference>
<name>A0ABP9NNL0_9PSEU</name>
<sequence length="197" mass="19323">MTGRPSPRALGVACAGLALSAVLLWAGSATVWYRAPAGAGSSGGPPVALTGAQVAPWLGGTALLALAGVAGVVATGGLLRRLVGALLGLVGVGVAVLGLRALLVVPPGSAATGAPLLAIAGALVLLGLGIVVLVRERRLPRLGARYAAPGGRRVERDPDRAAWDELDEGRDPTVDPPDAPPGDAGDDPGDGPRDAAV</sequence>
<proteinExistence type="predicted"/>
<keyword evidence="2" id="KW-1133">Transmembrane helix</keyword>